<dbReference type="Proteomes" id="UP001183682">
    <property type="component" value="Unassembled WGS sequence"/>
</dbReference>
<keyword evidence="1" id="KW-1133">Transmembrane helix</keyword>
<dbReference type="InterPro" id="IPR033782">
    <property type="entry name" value="DUF5301"/>
</dbReference>
<feature type="transmembrane region" description="Helical" evidence="1">
    <location>
        <begin position="6"/>
        <end position="24"/>
    </location>
</feature>
<comment type="caution">
    <text evidence="3">The sequence shown here is derived from an EMBL/GenBank/DDBJ whole genome shotgun (WGS) entry which is preliminary data.</text>
</comment>
<evidence type="ECO:0000256" key="1">
    <source>
        <dbReference type="SAM" id="Phobius"/>
    </source>
</evidence>
<feature type="domain" description="DUF5301" evidence="2">
    <location>
        <begin position="46"/>
        <end position="115"/>
    </location>
</feature>
<dbReference type="RefSeq" id="WP_096711211.1">
    <property type="nucleotide sequence ID" value="NZ_JARPZN010000028.1"/>
</dbReference>
<dbReference type="AlphaFoldDB" id="A0AAE4HTA5"/>
<dbReference type="Gene3D" id="2.60.40.4250">
    <property type="match status" value="1"/>
</dbReference>
<sequence>MKKRVWIFASVIVVVIAGASYFYFSRPQLEIAKSQEVQNVVVEPGGKKLSQQDAESILKKIREAKKTFSSSNTDQPSVNKYYTLKILDTKDSEDTLYVFEENGKVYIERPYDGIYRSNSELMTRIEQIVDN</sequence>
<name>A0AAE4HTA5_ENTGA</name>
<dbReference type="Pfam" id="PF17225">
    <property type="entry name" value="DUF5301"/>
    <property type="match status" value="1"/>
</dbReference>
<reference evidence="3" key="1">
    <citation type="submission" date="2023-03" db="EMBL/GenBank/DDBJ databases">
        <authorList>
            <person name="Shen W."/>
            <person name="Cai J."/>
        </authorList>
    </citation>
    <scope>NUCLEOTIDE SEQUENCE</scope>
    <source>
        <strain evidence="3">K69-2</strain>
    </source>
</reference>
<proteinExistence type="predicted"/>
<organism evidence="3 4">
    <name type="scientific">Enterococcus gallinarum</name>
    <dbReference type="NCBI Taxonomy" id="1353"/>
    <lineage>
        <taxon>Bacteria</taxon>
        <taxon>Bacillati</taxon>
        <taxon>Bacillota</taxon>
        <taxon>Bacilli</taxon>
        <taxon>Lactobacillales</taxon>
        <taxon>Enterococcaceae</taxon>
        <taxon>Enterococcus</taxon>
    </lineage>
</organism>
<evidence type="ECO:0000259" key="2">
    <source>
        <dbReference type="Pfam" id="PF17225"/>
    </source>
</evidence>
<evidence type="ECO:0000313" key="4">
    <source>
        <dbReference type="Proteomes" id="UP001183682"/>
    </source>
</evidence>
<accession>A0AAE4HTA5</accession>
<protein>
    <submittedName>
        <fullName evidence="3">DUF5301 domain-containing protein</fullName>
    </submittedName>
</protein>
<gene>
    <name evidence="3" type="ORF">P7E30_17940</name>
</gene>
<keyword evidence="1" id="KW-0472">Membrane</keyword>
<evidence type="ECO:0000313" key="3">
    <source>
        <dbReference type="EMBL" id="MDT2692051.1"/>
    </source>
</evidence>
<keyword evidence="1" id="KW-0812">Transmembrane</keyword>
<dbReference type="EMBL" id="JARPZN010000028">
    <property type="protein sequence ID" value="MDT2692051.1"/>
    <property type="molecule type" value="Genomic_DNA"/>
</dbReference>